<keyword evidence="2" id="KW-1185">Reference proteome</keyword>
<name>A0ACC0IAX3_9ERIC</name>
<evidence type="ECO:0000313" key="1">
    <source>
        <dbReference type="EMBL" id="KAI8022448.1"/>
    </source>
</evidence>
<dbReference type="Proteomes" id="UP001060215">
    <property type="component" value="Chromosome 6"/>
</dbReference>
<reference evidence="1 2" key="1">
    <citation type="journal article" date="2022" name="Plant J.">
        <title>Chromosome-level genome of Camellia lanceoleosa provides a valuable resource for understanding genome evolution and self-incompatibility.</title>
        <authorList>
            <person name="Gong W."/>
            <person name="Xiao S."/>
            <person name="Wang L."/>
            <person name="Liao Z."/>
            <person name="Chang Y."/>
            <person name="Mo W."/>
            <person name="Hu G."/>
            <person name="Li W."/>
            <person name="Zhao G."/>
            <person name="Zhu H."/>
            <person name="Hu X."/>
            <person name="Ji K."/>
            <person name="Xiang X."/>
            <person name="Song Q."/>
            <person name="Yuan D."/>
            <person name="Jin S."/>
            <person name="Zhang L."/>
        </authorList>
    </citation>
    <scope>NUCLEOTIDE SEQUENCE [LARGE SCALE GENOMIC DNA]</scope>
    <source>
        <strain evidence="1">SQ_2022a</strain>
    </source>
</reference>
<organism evidence="1 2">
    <name type="scientific">Camellia lanceoleosa</name>
    <dbReference type="NCBI Taxonomy" id="1840588"/>
    <lineage>
        <taxon>Eukaryota</taxon>
        <taxon>Viridiplantae</taxon>
        <taxon>Streptophyta</taxon>
        <taxon>Embryophyta</taxon>
        <taxon>Tracheophyta</taxon>
        <taxon>Spermatophyta</taxon>
        <taxon>Magnoliopsida</taxon>
        <taxon>eudicotyledons</taxon>
        <taxon>Gunneridae</taxon>
        <taxon>Pentapetalae</taxon>
        <taxon>asterids</taxon>
        <taxon>Ericales</taxon>
        <taxon>Theaceae</taxon>
        <taxon>Camellia</taxon>
    </lineage>
</organism>
<accession>A0ACC0IAX3</accession>
<evidence type="ECO:0000313" key="2">
    <source>
        <dbReference type="Proteomes" id="UP001060215"/>
    </source>
</evidence>
<gene>
    <name evidence="1" type="ORF">LOK49_LG03G00244</name>
</gene>
<sequence>MVESNKQPLLSPKHSNTSFSSSSSFSSPPSSSINGDEEGDINPIGNIKDFFREFLAESKKQLYLAGPATFIALCNCTLLTITEVFAGHIGTTELAAMSVQISVISGFTSGILLGMGSALETLCGQAFGAGQLNMLGIYVQRSWIILITTTLILMFLYIFATPILIFIGQTPEISKAVGEFTVWMIPQPFGQAINCPLTKFMQMQSKMMEMAVIIGATTVFHASFCWLLMLKLEMGLIGAAIVVNCSSWFLTIAQLMYVFRGSCGRAWSGFSWKAFHHLCGYIRLTLQSAAMPCLQSWYATVVVLFAGYMKNAELSVDAMSISMNVCNMTSVVAVGFCTSISIRVSNELGAAHGRKANFSVVVGAIYSSLLGLTMALILMITRNQYPDLFSDSVQVKQLVSKLTPLIGVNIVISSVQASLSGAAIGAGWQACVAYVNLGCYYLFGVPLGLVLAYTFNMDVIGIWYGMVSGLCLQTCFLLWMIYRTNWNKEAFIVGERIKEWRRKIGTKENDEESKK</sequence>
<proteinExistence type="predicted"/>
<dbReference type="EMBL" id="CM045763">
    <property type="protein sequence ID" value="KAI8022448.1"/>
    <property type="molecule type" value="Genomic_DNA"/>
</dbReference>
<protein>
    <submittedName>
        <fullName evidence="1">Protein DETOXIFICATION 29</fullName>
    </submittedName>
</protein>
<comment type="caution">
    <text evidence="1">The sequence shown here is derived from an EMBL/GenBank/DDBJ whole genome shotgun (WGS) entry which is preliminary data.</text>
</comment>